<dbReference type="Proteomes" id="UP000307244">
    <property type="component" value="Unassembled WGS sequence"/>
</dbReference>
<dbReference type="EMBL" id="SWBQ01000003">
    <property type="protein sequence ID" value="TKC05924.1"/>
    <property type="molecule type" value="Genomic_DNA"/>
</dbReference>
<proteinExistence type="predicted"/>
<accession>A0A4U1CGS1</accession>
<dbReference type="InterPro" id="IPR022998">
    <property type="entry name" value="ThiamineP_synth_TenI"/>
</dbReference>
<gene>
    <name evidence="4" type="ORF">FA047_11315</name>
</gene>
<evidence type="ECO:0000313" key="4">
    <source>
        <dbReference type="EMBL" id="TKC05924.1"/>
    </source>
</evidence>
<dbReference type="PANTHER" id="PTHR20857:SF15">
    <property type="entry name" value="THIAMINE-PHOSPHATE SYNTHASE"/>
    <property type="match status" value="1"/>
</dbReference>
<name>A0A4U1CGS1_9SPHI</name>
<protein>
    <submittedName>
        <fullName evidence="4">Thiamine phosphate synthase</fullName>
    </submittedName>
</protein>
<evidence type="ECO:0000313" key="5">
    <source>
        <dbReference type="Proteomes" id="UP000307244"/>
    </source>
</evidence>
<dbReference type="OrthoDB" id="194683at2"/>
<comment type="caution">
    <text evidence="4">The sequence shown here is derived from an EMBL/GenBank/DDBJ whole genome shotgun (WGS) entry which is preliminary data.</text>
</comment>
<dbReference type="InterPro" id="IPR013785">
    <property type="entry name" value="Aldolase_TIM"/>
</dbReference>
<dbReference type="CDD" id="cd00564">
    <property type="entry name" value="TMP_TenI"/>
    <property type="match status" value="1"/>
</dbReference>
<dbReference type="GO" id="GO:0009228">
    <property type="term" value="P:thiamine biosynthetic process"/>
    <property type="evidence" value="ECO:0007669"/>
    <property type="project" value="UniProtKB-KW"/>
</dbReference>
<dbReference type="SUPFAM" id="SSF51391">
    <property type="entry name" value="Thiamin phosphate synthase"/>
    <property type="match status" value="1"/>
</dbReference>
<dbReference type="PANTHER" id="PTHR20857">
    <property type="entry name" value="THIAMINE-PHOSPHATE PYROPHOSPHORYLASE"/>
    <property type="match status" value="1"/>
</dbReference>
<dbReference type="AlphaFoldDB" id="A0A4U1CGS1"/>
<keyword evidence="5" id="KW-1185">Reference proteome</keyword>
<evidence type="ECO:0000259" key="3">
    <source>
        <dbReference type="Pfam" id="PF02581"/>
    </source>
</evidence>
<feature type="domain" description="Thiamine phosphate synthase/TenI" evidence="3">
    <location>
        <begin position="5"/>
        <end position="169"/>
    </location>
</feature>
<dbReference type="InterPro" id="IPR036206">
    <property type="entry name" value="ThiamineP_synth_sf"/>
</dbReference>
<dbReference type="GO" id="GO:0005737">
    <property type="term" value="C:cytoplasm"/>
    <property type="evidence" value="ECO:0007669"/>
    <property type="project" value="TreeGrafter"/>
</dbReference>
<dbReference type="GO" id="GO:0004789">
    <property type="term" value="F:thiamine-phosphate diphosphorylase activity"/>
    <property type="evidence" value="ECO:0007669"/>
    <property type="project" value="TreeGrafter"/>
</dbReference>
<comment type="pathway">
    <text evidence="1">Cofactor biosynthesis; thiamine diphosphate biosynthesis.</text>
</comment>
<evidence type="ECO:0000256" key="1">
    <source>
        <dbReference type="ARBA" id="ARBA00004948"/>
    </source>
</evidence>
<evidence type="ECO:0000256" key="2">
    <source>
        <dbReference type="ARBA" id="ARBA00022977"/>
    </source>
</evidence>
<reference evidence="4 5" key="1">
    <citation type="submission" date="2019-04" db="EMBL/GenBank/DDBJ databases">
        <title>Pedobacter sp. RP-3-15 sp. nov., isolated from Arctic soil.</title>
        <authorList>
            <person name="Dahal R.H."/>
            <person name="Kim D.-U."/>
        </authorList>
    </citation>
    <scope>NUCLEOTIDE SEQUENCE [LARGE SCALE GENOMIC DNA]</scope>
    <source>
        <strain evidence="4 5">RP-3-15</strain>
    </source>
</reference>
<dbReference type="Gene3D" id="3.20.20.70">
    <property type="entry name" value="Aldolase class I"/>
    <property type="match status" value="1"/>
</dbReference>
<organism evidence="4 5">
    <name type="scientific">Pedobacter frigoris</name>
    <dbReference type="NCBI Taxonomy" id="2571272"/>
    <lineage>
        <taxon>Bacteria</taxon>
        <taxon>Pseudomonadati</taxon>
        <taxon>Bacteroidota</taxon>
        <taxon>Sphingobacteriia</taxon>
        <taxon>Sphingobacteriales</taxon>
        <taxon>Sphingobacteriaceae</taxon>
        <taxon>Pedobacter</taxon>
    </lineage>
</organism>
<keyword evidence="2" id="KW-0784">Thiamine biosynthesis</keyword>
<sequence>MELIVISNSSYFKNEGNLINNLFINGLKTIHLRKENTDKSKFVELLNEIDPAFYPHIALHQFHELAPDFGINRLHYPEKLRRESPSFPSDSILSTSIHDWDTLSEIIQFDYAFFSPLFDSLSKPGYEGVIREGFKLPETSVKIVALGGINHDNAQRVIDMGFNGMALMGTLWNDPRHTINNFKKIQEIC</sequence>
<dbReference type="RefSeq" id="WP_136836186.1">
    <property type="nucleotide sequence ID" value="NZ_SWBQ01000003.1"/>
</dbReference>
<dbReference type="Pfam" id="PF02581">
    <property type="entry name" value="TMP-TENI"/>
    <property type="match status" value="1"/>
</dbReference>